<organism evidence="1 2">
    <name type="scientific">Paralvinella palmiformis</name>
    <dbReference type="NCBI Taxonomy" id="53620"/>
    <lineage>
        <taxon>Eukaryota</taxon>
        <taxon>Metazoa</taxon>
        <taxon>Spiralia</taxon>
        <taxon>Lophotrochozoa</taxon>
        <taxon>Annelida</taxon>
        <taxon>Polychaeta</taxon>
        <taxon>Sedentaria</taxon>
        <taxon>Canalipalpata</taxon>
        <taxon>Terebellida</taxon>
        <taxon>Terebelliformia</taxon>
        <taxon>Alvinellidae</taxon>
        <taxon>Paralvinella</taxon>
    </lineage>
</organism>
<dbReference type="PANTHER" id="PTHR37984">
    <property type="entry name" value="PROTEIN CBG26694"/>
    <property type="match status" value="1"/>
</dbReference>
<dbReference type="InterPro" id="IPR043502">
    <property type="entry name" value="DNA/RNA_pol_sf"/>
</dbReference>
<dbReference type="EMBL" id="JAODUP010000541">
    <property type="protein sequence ID" value="KAK2147689.1"/>
    <property type="molecule type" value="Genomic_DNA"/>
</dbReference>
<dbReference type="SUPFAM" id="SSF56672">
    <property type="entry name" value="DNA/RNA polymerases"/>
    <property type="match status" value="1"/>
</dbReference>
<proteinExistence type="predicted"/>
<sequence>MPIPTDVAAIQGYMGTVNYLSHFISSLSEVAAPLRKLTHKDCHWPWTDAHDQDITQIKEIILHDPVLRYYDPQLELTLQSDAS</sequence>
<gene>
    <name evidence="1" type="ORF">LSH36_541g03003</name>
</gene>
<dbReference type="Proteomes" id="UP001208570">
    <property type="component" value="Unassembled WGS sequence"/>
</dbReference>
<keyword evidence="2" id="KW-1185">Reference proteome</keyword>
<evidence type="ECO:0000313" key="1">
    <source>
        <dbReference type="EMBL" id="KAK2147689.1"/>
    </source>
</evidence>
<evidence type="ECO:0008006" key="3">
    <source>
        <dbReference type="Google" id="ProtNLM"/>
    </source>
</evidence>
<accession>A0AAD9J7C4</accession>
<dbReference type="AlphaFoldDB" id="A0AAD9J7C4"/>
<comment type="caution">
    <text evidence="1">The sequence shown here is derived from an EMBL/GenBank/DDBJ whole genome shotgun (WGS) entry which is preliminary data.</text>
</comment>
<dbReference type="PANTHER" id="PTHR37984:SF8">
    <property type="entry name" value="CCHC-TYPE DOMAIN-CONTAINING PROTEIN"/>
    <property type="match status" value="1"/>
</dbReference>
<dbReference type="InterPro" id="IPR050951">
    <property type="entry name" value="Retrovirus_Pol_polyprotein"/>
</dbReference>
<protein>
    <recommendedName>
        <fullName evidence="3">Reverse transcriptase/retrotransposon-derived protein RNase H-like domain-containing protein</fullName>
    </recommendedName>
</protein>
<evidence type="ECO:0000313" key="2">
    <source>
        <dbReference type="Proteomes" id="UP001208570"/>
    </source>
</evidence>
<dbReference type="InterPro" id="IPR043128">
    <property type="entry name" value="Rev_trsase/Diguanyl_cyclase"/>
</dbReference>
<dbReference type="Gene3D" id="3.30.70.270">
    <property type="match status" value="1"/>
</dbReference>
<dbReference type="FunFam" id="3.30.70.270:FF:000063">
    <property type="entry name" value="Zinc knuckle domaincontaining protein"/>
    <property type="match status" value="1"/>
</dbReference>
<name>A0AAD9J7C4_9ANNE</name>
<reference evidence="1" key="1">
    <citation type="journal article" date="2023" name="Mol. Biol. Evol.">
        <title>Third-Generation Sequencing Reveals the Adaptive Role of the Epigenome in Three Deep-Sea Polychaetes.</title>
        <authorList>
            <person name="Perez M."/>
            <person name="Aroh O."/>
            <person name="Sun Y."/>
            <person name="Lan Y."/>
            <person name="Juniper S.K."/>
            <person name="Young C.R."/>
            <person name="Angers B."/>
            <person name="Qian P.Y."/>
        </authorList>
    </citation>
    <scope>NUCLEOTIDE SEQUENCE</scope>
    <source>
        <strain evidence="1">P08H-3</strain>
    </source>
</reference>